<accession>A0A6A5XEB6</accession>
<evidence type="ECO:0000313" key="1">
    <source>
        <dbReference type="EMBL" id="KAF2011233.1"/>
    </source>
</evidence>
<dbReference type="AlphaFoldDB" id="A0A6A5XEB6"/>
<evidence type="ECO:0000313" key="2">
    <source>
        <dbReference type="Proteomes" id="UP000799778"/>
    </source>
</evidence>
<protein>
    <submittedName>
        <fullName evidence="1">Uncharacterized protein</fullName>
    </submittedName>
</protein>
<name>A0A6A5XEB6_9PLEO</name>
<organism evidence="1 2">
    <name type="scientific">Aaosphaeria arxii CBS 175.79</name>
    <dbReference type="NCBI Taxonomy" id="1450172"/>
    <lineage>
        <taxon>Eukaryota</taxon>
        <taxon>Fungi</taxon>
        <taxon>Dikarya</taxon>
        <taxon>Ascomycota</taxon>
        <taxon>Pezizomycotina</taxon>
        <taxon>Dothideomycetes</taxon>
        <taxon>Pleosporomycetidae</taxon>
        <taxon>Pleosporales</taxon>
        <taxon>Pleosporales incertae sedis</taxon>
        <taxon>Aaosphaeria</taxon>
    </lineage>
</organism>
<feature type="non-terminal residue" evidence="1">
    <location>
        <position position="189"/>
    </location>
</feature>
<reference evidence="1" key="1">
    <citation type="journal article" date="2020" name="Stud. Mycol.">
        <title>101 Dothideomycetes genomes: a test case for predicting lifestyles and emergence of pathogens.</title>
        <authorList>
            <person name="Haridas S."/>
            <person name="Albert R."/>
            <person name="Binder M."/>
            <person name="Bloem J."/>
            <person name="Labutti K."/>
            <person name="Salamov A."/>
            <person name="Andreopoulos B."/>
            <person name="Baker S."/>
            <person name="Barry K."/>
            <person name="Bills G."/>
            <person name="Bluhm B."/>
            <person name="Cannon C."/>
            <person name="Castanera R."/>
            <person name="Culley D."/>
            <person name="Daum C."/>
            <person name="Ezra D."/>
            <person name="Gonzalez J."/>
            <person name="Henrissat B."/>
            <person name="Kuo A."/>
            <person name="Liang C."/>
            <person name="Lipzen A."/>
            <person name="Lutzoni F."/>
            <person name="Magnuson J."/>
            <person name="Mondo S."/>
            <person name="Nolan M."/>
            <person name="Ohm R."/>
            <person name="Pangilinan J."/>
            <person name="Park H.-J."/>
            <person name="Ramirez L."/>
            <person name="Alfaro M."/>
            <person name="Sun H."/>
            <person name="Tritt A."/>
            <person name="Yoshinaga Y."/>
            <person name="Zwiers L.-H."/>
            <person name="Turgeon B."/>
            <person name="Goodwin S."/>
            <person name="Spatafora J."/>
            <person name="Crous P."/>
            <person name="Grigoriev I."/>
        </authorList>
    </citation>
    <scope>NUCLEOTIDE SEQUENCE</scope>
    <source>
        <strain evidence="1">CBS 175.79</strain>
    </source>
</reference>
<dbReference type="Proteomes" id="UP000799778">
    <property type="component" value="Unassembled WGS sequence"/>
</dbReference>
<dbReference type="GeneID" id="54286338"/>
<dbReference type="EMBL" id="ML978074">
    <property type="protein sequence ID" value="KAF2011233.1"/>
    <property type="molecule type" value="Genomic_DNA"/>
</dbReference>
<gene>
    <name evidence="1" type="ORF">BU24DRAFT_426316</name>
</gene>
<dbReference type="RefSeq" id="XP_033379572.1">
    <property type="nucleotide sequence ID" value="XM_033528941.1"/>
</dbReference>
<proteinExistence type="predicted"/>
<keyword evidence="2" id="KW-1185">Reference proteome</keyword>
<sequence length="189" mass="21026">MVPVKTSIGNRHFLYSFLSTSLLFSTRLSFSSLYGVAGNESNRQPLVQLLLCPTGEAEMAAISIILKCLPSRYLRIDLLSLTSSPHPYTAYRVDDNSSTPDYKLGIPRSEACVCARFCLLEARHWRFGTQETNASVLTILSELLLILFETCCASALPPTVNANNTSRKARRWPSVQDGPKMGRECVYLD</sequence>